<name>A0ABY5WJJ2_9RHOB</name>
<dbReference type="Pfam" id="PF10544">
    <property type="entry name" value="T5orf172"/>
    <property type="match status" value="1"/>
</dbReference>
<organism evidence="4 5">
    <name type="scientific">Leisingera aquaemixtae</name>
    <dbReference type="NCBI Taxonomy" id="1396826"/>
    <lineage>
        <taxon>Bacteria</taxon>
        <taxon>Pseudomonadati</taxon>
        <taxon>Pseudomonadota</taxon>
        <taxon>Alphaproteobacteria</taxon>
        <taxon>Rhodobacterales</taxon>
        <taxon>Roseobacteraceae</taxon>
        <taxon>Leisingera</taxon>
    </lineage>
</organism>
<evidence type="ECO:0000259" key="3">
    <source>
        <dbReference type="SMART" id="SM00974"/>
    </source>
</evidence>
<evidence type="ECO:0000256" key="1">
    <source>
        <dbReference type="SAM" id="Coils"/>
    </source>
</evidence>
<protein>
    <submittedName>
        <fullName evidence="4">DUF4041 domain-containing protein</fullName>
    </submittedName>
</protein>
<keyword evidence="2" id="KW-0812">Transmembrane</keyword>
<dbReference type="RefSeq" id="WP_259964669.1">
    <property type="nucleotide sequence ID" value="NZ_CP081051.1"/>
</dbReference>
<feature type="coiled-coil region" evidence="1">
    <location>
        <begin position="211"/>
        <end position="330"/>
    </location>
</feature>
<proteinExistence type="predicted"/>
<evidence type="ECO:0000313" key="5">
    <source>
        <dbReference type="Proteomes" id="UP001058514"/>
    </source>
</evidence>
<dbReference type="InterPro" id="IPR018306">
    <property type="entry name" value="Phage_T5_Orf172_DNA-bd"/>
</dbReference>
<evidence type="ECO:0000313" key="4">
    <source>
        <dbReference type="EMBL" id="UWQ41633.1"/>
    </source>
</evidence>
<dbReference type="Pfam" id="PF13250">
    <property type="entry name" value="SNIPE"/>
    <property type="match status" value="1"/>
</dbReference>
<dbReference type="InterPro" id="IPR025280">
    <property type="entry name" value="SNIPE"/>
</dbReference>
<keyword evidence="1" id="KW-0175">Coiled coil</keyword>
<feature type="domain" description="Bacteriophage T5 Orf172 DNA-binding" evidence="3">
    <location>
        <begin position="347"/>
        <end position="430"/>
    </location>
</feature>
<accession>A0ABY5WJJ2</accession>
<dbReference type="EMBL" id="CP081051">
    <property type="protein sequence ID" value="UWQ41633.1"/>
    <property type="molecule type" value="Genomic_DNA"/>
</dbReference>
<dbReference type="SMART" id="SM00974">
    <property type="entry name" value="T5orf172"/>
    <property type="match status" value="1"/>
</dbReference>
<keyword evidence="2" id="KW-1133">Transmembrane helix</keyword>
<sequence length="472" mass="53428">MDTGTILLLAWLALPVPFLITTIVVLRKLKRARKETAALKERFGPVVSVEEERAKVEAQIAGEKAEAAEGIVTARLEAERNMHEIIQQTEAVQAEIVQVRATYAEKRKHLTALQEQIAVYDERLAFAELGVYEPHFDFGDSKAYKDTITTVRGRQKDYVSNKIATQCPTDWTVDGSKSKGQTMINRQSRLTLRAFNGECEAAIANTRWNNVVAMEKRIRNAAKQIDSANASMNLTINPKYLELKVEELRLTHEYREQLKIEKEERAEMARAEREEKKLLAEAAAAEKKEAEYQKLLDKARLEAGTDEARIAELEAQLAEAHAASERARAMAEMTKSGYVYIISNIGSFGEDVVKIGLTRRLEPDDRVKELGDASVPFGFDTHAMIYSEEAPALENALHREFAERRINMSNMRKEFLRVSLKEVEEAVGRLAPDASFFTDREAQEYQETLARRRESLEAQIQQDKGQLLPAEI</sequence>
<gene>
    <name evidence="4" type="ORF">K3718_00675</name>
</gene>
<dbReference type="Proteomes" id="UP001058514">
    <property type="component" value="Chromosome"/>
</dbReference>
<reference evidence="4" key="1">
    <citation type="submission" date="2021-08" db="EMBL/GenBank/DDBJ databases">
        <authorList>
            <person name="Nwanade C."/>
            <person name="Wang M."/>
            <person name="Masoudi A."/>
            <person name="Yu Z."/>
            <person name="Liu J."/>
        </authorList>
    </citation>
    <scope>NUCLEOTIDE SEQUENCE</scope>
    <source>
        <strain evidence="4">S166</strain>
    </source>
</reference>
<keyword evidence="2" id="KW-0472">Membrane</keyword>
<evidence type="ECO:0000256" key="2">
    <source>
        <dbReference type="SAM" id="Phobius"/>
    </source>
</evidence>
<keyword evidence="5" id="KW-1185">Reference proteome</keyword>
<feature type="transmembrane region" description="Helical" evidence="2">
    <location>
        <begin position="6"/>
        <end position="26"/>
    </location>
</feature>